<keyword evidence="3" id="KW-1185">Reference proteome</keyword>
<accession>A0A367F1C7</accession>
<gene>
    <name evidence="2" type="ORF">DQ384_34515</name>
</gene>
<protein>
    <submittedName>
        <fullName evidence="2">Uncharacterized protein</fullName>
    </submittedName>
</protein>
<organism evidence="2 3">
    <name type="scientific">Sphaerisporangium album</name>
    <dbReference type="NCBI Taxonomy" id="509200"/>
    <lineage>
        <taxon>Bacteria</taxon>
        <taxon>Bacillati</taxon>
        <taxon>Actinomycetota</taxon>
        <taxon>Actinomycetes</taxon>
        <taxon>Streptosporangiales</taxon>
        <taxon>Streptosporangiaceae</taxon>
        <taxon>Sphaerisporangium</taxon>
    </lineage>
</organism>
<comment type="caution">
    <text evidence="2">The sequence shown here is derived from an EMBL/GenBank/DDBJ whole genome shotgun (WGS) entry which is preliminary data.</text>
</comment>
<name>A0A367F1C7_9ACTN</name>
<dbReference type="Proteomes" id="UP000253094">
    <property type="component" value="Unassembled WGS sequence"/>
</dbReference>
<evidence type="ECO:0000313" key="3">
    <source>
        <dbReference type="Proteomes" id="UP000253094"/>
    </source>
</evidence>
<evidence type="ECO:0000256" key="1">
    <source>
        <dbReference type="SAM" id="MobiDB-lite"/>
    </source>
</evidence>
<reference evidence="2 3" key="1">
    <citation type="submission" date="2018-06" db="EMBL/GenBank/DDBJ databases">
        <title>Sphaerisporangium craniellae sp. nov., isolated from a marine sponge in the South China Sea.</title>
        <authorList>
            <person name="Li L."/>
        </authorList>
    </citation>
    <scope>NUCLEOTIDE SEQUENCE [LARGE SCALE GENOMIC DNA]</scope>
    <source>
        <strain evidence="2 3">CCTCC AA 208026</strain>
    </source>
</reference>
<dbReference type="OrthoDB" id="3536240at2"/>
<evidence type="ECO:0000313" key="2">
    <source>
        <dbReference type="EMBL" id="RCG23467.1"/>
    </source>
</evidence>
<proteinExistence type="predicted"/>
<dbReference type="RefSeq" id="WP_114033070.1">
    <property type="nucleotide sequence ID" value="NZ_QOIL01000026.1"/>
</dbReference>
<feature type="compositionally biased region" description="Basic and acidic residues" evidence="1">
    <location>
        <begin position="77"/>
        <end position="88"/>
    </location>
</feature>
<dbReference type="AlphaFoldDB" id="A0A367F1C7"/>
<sequence length="99" mass="10887">MGRPVNGSWQTTTLHVDGRGRSACFVYPHRTPVFEVAAGNAVMKVTLHANRVDEASVTFARELAEQARTFAEEVERLHKGQIRRDSRQATDPATPGKAA</sequence>
<dbReference type="EMBL" id="QOIL01000026">
    <property type="protein sequence ID" value="RCG23467.1"/>
    <property type="molecule type" value="Genomic_DNA"/>
</dbReference>
<feature type="region of interest" description="Disordered" evidence="1">
    <location>
        <begin position="77"/>
        <end position="99"/>
    </location>
</feature>